<dbReference type="AlphaFoldDB" id="A0A0F6SKK1"/>
<accession>A0A0F6SKK1</accession>
<geneLocation type="plasmid" evidence="1">
    <name>pO104:H7_S2</name>
</geneLocation>
<name>A0A0F6SKK1_ECOLX</name>
<dbReference type="EMBL" id="KM085452">
    <property type="protein sequence ID" value="AKF17100.1"/>
    <property type="molecule type" value="Genomic_DNA"/>
</dbReference>
<reference evidence="1" key="1">
    <citation type="journal article" date="2015" name="BMC Microbiol.">
        <title>Genome sequencing and comparative genomics provides insights on the evolutionary dynamics and pathogenic potential of different H-serotypes of Shiga toxin-producing Escherichia coli O104.</title>
        <authorList>
            <person name="Yan X."/>
            <person name="Fratamico P.M."/>
            <person name="Bono J.L."/>
            <person name="Baranzoni G.M."/>
            <person name="Chen C.Y."/>
        </authorList>
    </citation>
    <scope>NUCLEOTIDE SEQUENCE</scope>
    <source>
        <strain evidence="1">RM9387</strain>
        <plasmid evidence="1">pO104:H7_S2</plasmid>
    </source>
</reference>
<organism evidence="1">
    <name type="scientific">Escherichia coli O104:H7</name>
    <dbReference type="NCBI Taxonomy" id="1619910"/>
    <lineage>
        <taxon>Bacteria</taxon>
        <taxon>Pseudomonadati</taxon>
        <taxon>Pseudomonadota</taxon>
        <taxon>Gammaproteobacteria</taxon>
        <taxon>Enterobacterales</taxon>
        <taxon>Enterobacteriaceae</taxon>
        <taxon>Escherichia</taxon>
    </lineage>
</organism>
<sequence length="86" mass="9226">MKSASGGETRRGLKIITVSGESLPPAPPRSRHIDYRIPFPPFSLAGHVALSHSSRLLVSRGDLGSSLRAGLYAGTPRSARLLHLLR</sequence>
<proteinExistence type="predicted"/>
<protein>
    <submittedName>
        <fullName evidence="1">Uncharacterized protein</fullName>
    </submittedName>
</protein>
<keyword evidence="1" id="KW-0614">Plasmid</keyword>
<evidence type="ECO:0000313" key="1">
    <source>
        <dbReference type="EMBL" id="AKF17100.1"/>
    </source>
</evidence>